<dbReference type="Pfam" id="PF16486">
    <property type="entry name" value="ArgoN"/>
    <property type="match status" value="1"/>
</dbReference>
<protein>
    <recommendedName>
        <fullName evidence="2">Piwi domain-containing protein</fullName>
    </recommendedName>
</protein>
<gene>
    <name evidence="3" type="ORF">LTR84_005360</name>
</gene>
<evidence type="ECO:0000313" key="4">
    <source>
        <dbReference type="Proteomes" id="UP001358417"/>
    </source>
</evidence>
<feature type="region of interest" description="Disordered" evidence="1">
    <location>
        <begin position="1"/>
        <end position="106"/>
    </location>
</feature>
<dbReference type="Proteomes" id="UP001358417">
    <property type="component" value="Unassembled WGS sequence"/>
</dbReference>
<feature type="region of interest" description="Disordered" evidence="1">
    <location>
        <begin position="148"/>
        <end position="176"/>
    </location>
</feature>
<evidence type="ECO:0000313" key="3">
    <source>
        <dbReference type="EMBL" id="KAK5048939.1"/>
    </source>
</evidence>
<comment type="caution">
    <text evidence="3">The sequence shown here is derived from an EMBL/GenBank/DDBJ whole genome shotgun (WGS) entry which is preliminary data.</text>
</comment>
<dbReference type="InterPro" id="IPR032474">
    <property type="entry name" value="Argonaute_N"/>
</dbReference>
<name>A0AAV9N7R4_9EURO</name>
<feature type="compositionally biased region" description="Low complexity" evidence="1">
    <location>
        <begin position="25"/>
        <end position="41"/>
    </location>
</feature>
<dbReference type="AlphaFoldDB" id="A0AAV9N7R4"/>
<proteinExistence type="predicted"/>
<dbReference type="PROSITE" id="PS50822">
    <property type="entry name" value="PIWI"/>
    <property type="match status" value="1"/>
</dbReference>
<dbReference type="SUPFAM" id="SSF53098">
    <property type="entry name" value="Ribonuclease H-like"/>
    <property type="match status" value="1"/>
</dbReference>
<sequence>MAGANARRKKREREQAQPNTTSTNVSGTGVPDPVVPDAPGVPTQPPALPVQDAAPPGTTPHAPQPPHTGFNQYGPPANDTPPHRRPVVPPHGREGGPVPRPQDTHESMRNDLSKLSISNTSSALAANYFPIEIGSINVVYQYDLEISRPESSGSSGKPEKARNLGHAGNAERPPHINASQKARIVWLIMNRLKRENAKVKMAMATNYKTMIITSAEFSESTFPLTLKVPYHDQFHQSPPQTNPTVFNVLIKAPEQLVLSELMNQLSSGQPRGSNPEECDQTLTALNVIFGYRPYQKSFVQQPPTATRQTEILPTYTTVDGGKFYGVVYRTRNDSATGQPLKDRGWERRDGVKSILGFTRSVRPFSGIPGKLHLNVNTTTAMCYPSTGTVAELIQLWAGQQTNLNRSQTSLASQEQVKKNVPTAATWMTPQGHNLVQFFQSQGYGNIVPTGYVVHIGDRKNPTPFPAERLYIIPGQLFKNSIDKPVGAIRLPVNNRQLIMDKGFDLFYGVPNEEGPRAFDLRLEKKMLQVPVRRMGTPQIQYRGSAVQKAKLTTGAWDLKGQRFFITSEKLTDWTYLVINLSNKETCHQDSLFSFGSSLQTALDSYGMRFKLRKSKTPSNHRLTLPFERLPGTRQEDDLAEQLRLIKVKLLELVEQAGVRLAVIVLPSKDQDLYGAIKRAGDVQVGISTVCTVAVRPSKKGNTQPVKGASDALNAPKSSPDFLANLCLKMNLKSGKETVNQALTFKGPILTQRTMIIGIDVTHPGANAMLGAPSIAAVVGSVDSEFAQWPASFGAVYPDPLKESKEEIDNLGDLVYKRIKDYFERNHVQPDKLIIYRDGLSEGQFRMCRETEYPSIQRGLDKVAQEFGFPKPKAILICAVKRHHTRLFPNEDSLKRGLVDDNGNPPPGTMVDESITYGDGDDFFLVSQKAIQGTARPTHYVVLKNDLEEPCSLGAMAQMTHNLCYLFGRATRSVGVCPPAYYADLAADRARIWVRRFYNAPKVDGQRQKYDRAVHDAEFVGGLLAEHQNLKGHMFYI</sequence>
<organism evidence="3 4">
    <name type="scientific">Exophiala bonariae</name>
    <dbReference type="NCBI Taxonomy" id="1690606"/>
    <lineage>
        <taxon>Eukaryota</taxon>
        <taxon>Fungi</taxon>
        <taxon>Dikarya</taxon>
        <taxon>Ascomycota</taxon>
        <taxon>Pezizomycotina</taxon>
        <taxon>Eurotiomycetes</taxon>
        <taxon>Chaetothyriomycetidae</taxon>
        <taxon>Chaetothyriales</taxon>
        <taxon>Herpotrichiellaceae</taxon>
        <taxon>Exophiala</taxon>
    </lineage>
</organism>
<evidence type="ECO:0000259" key="2">
    <source>
        <dbReference type="PROSITE" id="PS50822"/>
    </source>
</evidence>
<feature type="compositionally biased region" description="Basic residues" evidence="1">
    <location>
        <begin position="1"/>
        <end position="11"/>
    </location>
</feature>
<dbReference type="RefSeq" id="XP_064704144.1">
    <property type="nucleotide sequence ID" value="XM_064848930.1"/>
</dbReference>
<dbReference type="Gene3D" id="3.40.50.2300">
    <property type="match status" value="1"/>
</dbReference>
<reference evidence="3 4" key="1">
    <citation type="submission" date="2023-08" db="EMBL/GenBank/DDBJ databases">
        <title>Black Yeasts Isolated from many extreme environments.</title>
        <authorList>
            <person name="Coleine C."/>
            <person name="Stajich J.E."/>
            <person name="Selbmann L."/>
        </authorList>
    </citation>
    <scope>NUCLEOTIDE SEQUENCE [LARGE SCALE GENOMIC DNA]</scope>
    <source>
        <strain evidence="3 4">CCFEE 5792</strain>
    </source>
</reference>
<dbReference type="Gene3D" id="3.30.420.10">
    <property type="entry name" value="Ribonuclease H-like superfamily/Ribonuclease H"/>
    <property type="match status" value="1"/>
</dbReference>
<feature type="domain" description="Piwi" evidence="2">
    <location>
        <begin position="660"/>
        <end position="994"/>
    </location>
</feature>
<evidence type="ECO:0000256" key="1">
    <source>
        <dbReference type="SAM" id="MobiDB-lite"/>
    </source>
</evidence>
<dbReference type="InterPro" id="IPR036397">
    <property type="entry name" value="RNaseH_sf"/>
</dbReference>
<keyword evidence="4" id="KW-1185">Reference proteome</keyword>
<dbReference type="InterPro" id="IPR012337">
    <property type="entry name" value="RNaseH-like_sf"/>
</dbReference>
<dbReference type="GeneID" id="89973537"/>
<dbReference type="GO" id="GO:0003676">
    <property type="term" value="F:nucleic acid binding"/>
    <property type="evidence" value="ECO:0007669"/>
    <property type="project" value="InterPro"/>
</dbReference>
<dbReference type="Pfam" id="PF02171">
    <property type="entry name" value="Piwi"/>
    <property type="match status" value="1"/>
</dbReference>
<dbReference type="SMART" id="SM00950">
    <property type="entry name" value="Piwi"/>
    <property type="match status" value="1"/>
</dbReference>
<dbReference type="InterPro" id="IPR003165">
    <property type="entry name" value="Piwi"/>
</dbReference>
<dbReference type="EMBL" id="JAVRRD010000020">
    <property type="protein sequence ID" value="KAK5048939.1"/>
    <property type="molecule type" value="Genomic_DNA"/>
</dbReference>
<dbReference type="PANTHER" id="PTHR22891">
    <property type="entry name" value="EUKARYOTIC TRANSLATION INITIATION FACTOR 2C"/>
    <property type="match status" value="1"/>
</dbReference>
<accession>A0AAV9N7R4</accession>